<dbReference type="Gene3D" id="3.40.50.1820">
    <property type="entry name" value="alpha/beta hydrolase"/>
    <property type="match status" value="1"/>
</dbReference>
<keyword evidence="1" id="KW-0812">Transmembrane</keyword>
<dbReference type="Proteomes" id="UP000594638">
    <property type="component" value="Unassembled WGS sequence"/>
</dbReference>
<keyword evidence="4" id="KW-1185">Reference proteome</keyword>
<feature type="transmembrane region" description="Helical" evidence="1">
    <location>
        <begin position="82"/>
        <end position="101"/>
    </location>
</feature>
<dbReference type="InterPro" id="IPR022742">
    <property type="entry name" value="Hydrolase_4"/>
</dbReference>
<organism evidence="3 4">
    <name type="scientific">Olea europaea subsp. europaea</name>
    <dbReference type="NCBI Taxonomy" id="158383"/>
    <lineage>
        <taxon>Eukaryota</taxon>
        <taxon>Viridiplantae</taxon>
        <taxon>Streptophyta</taxon>
        <taxon>Embryophyta</taxon>
        <taxon>Tracheophyta</taxon>
        <taxon>Spermatophyta</taxon>
        <taxon>Magnoliopsida</taxon>
        <taxon>eudicotyledons</taxon>
        <taxon>Gunneridae</taxon>
        <taxon>Pentapetalae</taxon>
        <taxon>asterids</taxon>
        <taxon>lamiids</taxon>
        <taxon>Lamiales</taxon>
        <taxon>Oleaceae</taxon>
        <taxon>Oleeae</taxon>
        <taxon>Olea</taxon>
    </lineage>
</organism>
<dbReference type="SUPFAM" id="SSF53474">
    <property type="entry name" value="alpha/beta-Hydrolases"/>
    <property type="match status" value="1"/>
</dbReference>
<dbReference type="Gramene" id="OE9A025460T1">
    <property type="protein sequence ID" value="OE9A025460C1"/>
    <property type="gene ID" value="OE9A025460"/>
</dbReference>
<dbReference type="AlphaFoldDB" id="A0A8S0S0V1"/>
<comment type="caution">
    <text evidence="3">The sequence shown here is derived from an EMBL/GenBank/DDBJ whole genome shotgun (WGS) entry which is preliminary data.</text>
</comment>
<dbReference type="InterPro" id="IPR029058">
    <property type="entry name" value="AB_hydrolase_fold"/>
</dbReference>
<protein>
    <recommendedName>
        <fullName evidence="2">Serine aminopeptidase S33 domain-containing protein</fullName>
    </recommendedName>
</protein>
<feature type="domain" description="Serine aminopeptidase S33" evidence="2">
    <location>
        <begin position="190"/>
        <end position="308"/>
    </location>
</feature>
<evidence type="ECO:0000256" key="1">
    <source>
        <dbReference type="SAM" id="Phobius"/>
    </source>
</evidence>
<evidence type="ECO:0000313" key="3">
    <source>
        <dbReference type="EMBL" id="CAA2986212.1"/>
    </source>
</evidence>
<reference evidence="3 4" key="1">
    <citation type="submission" date="2019-12" db="EMBL/GenBank/DDBJ databases">
        <authorList>
            <person name="Alioto T."/>
            <person name="Alioto T."/>
            <person name="Gomez Garrido J."/>
        </authorList>
    </citation>
    <scope>NUCLEOTIDE SEQUENCE [LARGE SCALE GENOMIC DNA]</scope>
</reference>
<dbReference type="InterPro" id="IPR051044">
    <property type="entry name" value="MAG_DAG_Lipase"/>
</dbReference>
<dbReference type="EMBL" id="CACTIH010003846">
    <property type="protein sequence ID" value="CAA2986212.1"/>
    <property type="molecule type" value="Genomic_DNA"/>
</dbReference>
<dbReference type="PANTHER" id="PTHR11614">
    <property type="entry name" value="PHOSPHOLIPASE-RELATED"/>
    <property type="match status" value="1"/>
</dbReference>
<proteinExistence type="predicted"/>
<keyword evidence="1" id="KW-1133">Transmembrane helix</keyword>
<accession>A0A8S0S0V1</accession>
<keyword evidence="1" id="KW-0472">Membrane</keyword>
<dbReference type="OrthoDB" id="2498029at2759"/>
<gene>
    <name evidence="3" type="ORF">OLEA9_A025460</name>
</gene>
<evidence type="ECO:0000259" key="2">
    <source>
        <dbReference type="Pfam" id="PF12146"/>
    </source>
</evidence>
<dbReference type="Pfam" id="PF12146">
    <property type="entry name" value="Hydrolase_4"/>
    <property type="match status" value="1"/>
</dbReference>
<evidence type="ECO:0000313" key="4">
    <source>
        <dbReference type="Proteomes" id="UP000594638"/>
    </source>
</evidence>
<name>A0A8S0S0V1_OLEEU</name>
<sequence>MIRLGSQNPNNFIIKINIISKRGSIIYSTVYINRILSSNLIKLAESSRRKTAMVNEANDSSTTLMLTSGASGRVNALLSLRALRSVWLIIYSFVLLLLFPFRGSFYKSSAENGGGSAKEEKSSSQGGVVLRVPRKSSDAVDKEVAARRALSIKRVVEDNGCDETVRQFSLFVTSRGDTMFTQSWTPAKIKVRGLLVLMHGLNEHSGRYSNFAKQLNGYGIKVYAMDWIGHGGSDGLHAYVHSLDDAVTDMKMFLRKVFTENPRLPCFCFGHSTGGAIVLKAVLDPKVSECVSGVILTSPAVGVQPSHPIFAVRFLLFQHLFTAF</sequence>